<feature type="region of interest" description="Disordered" evidence="8">
    <location>
        <begin position="223"/>
        <end position="245"/>
    </location>
</feature>
<evidence type="ECO:0000313" key="10">
    <source>
        <dbReference type="EMBL" id="GMI25641.1"/>
    </source>
</evidence>
<sequence>WIFFYLAHSVDPGCVSATNTRAPGCPALHARLTGEYDDALESLGTETSNTGVIAANTTAPLCHSCHLRRPLRSKHCRVMRKCVLMFDHYCPFLRAAIGLYNYRYFMLYIVSHILCEIGFVITCSIYLHRKGWDWYMVLTMVYVGIFILPGIMMLQYHLTLMFKNLTTNEHQNMYRYEYLKDDAGRYSNPFDGGIGHNFYMRMMPSEDAFKPVSELGLEIGGAKKRSAAGAEGKADDEERLLNSVL</sequence>
<comment type="caution">
    <text evidence="10">The sequence shown here is derived from an EMBL/GenBank/DDBJ whole genome shotgun (WGS) entry which is preliminary data.</text>
</comment>
<dbReference type="EMBL" id="BRYB01002799">
    <property type="protein sequence ID" value="GMI25641.1"/>
    <property type="molecule type" value="Genomic_DNA"/>
</dbReference>
<feature type="domain" description="Palmitoyltransferase DHHC" evidence="9">
    <location>
        <begin position="60"/>
        <end position="172"/>
    </location>
</feature>
<evidence type="ECO:0000256" key="5">
    <source>
        <dbReference type="ARBA" id="ARBA00023136"/>
    </source>
</evidence>
<dbReference type="InterPro" id="IPR001594">
    <property type="entry name" value="Palmitoyltrfase_DHHC"/>
</dbReference>
<evidence type="ECO:0000256" key="4">
    <source>
        <dbReference type="ARBA" id="ARBA00022989"/>
    </source>
</evidence>
<dbReference type="EC" id="2.3.1.225" evidence="7"/>
<feature type="non-terminal residue" evidence="10">
    <location>
        <position position="1"/>
    </location>
</feature>
<evidence type="ECO:0000256" key="1">
    <source>
        <dbReference type="ARBA" id="ARBA00004141"/>
    </source>
</evidence>
<evidence type="ECO:0000256" key="8">
    <source>
        <dbReference type="SAM" id="MobiDB-lite"/>
    </source>
</evidence>
<accession>A0ABQ6MG15</accession>
<keyword evidence="6 7" id="KW-0012">Acyltransferase</keyword>
<comment type="catalytic activity">
    <reaction evidence="7">
        <text>L-cysteinyl-[protein] + hexadecanoyl-CoA = S-hexadecanoyl-L-cysteinyl-[protein] + CoA</text>
        <dbReference type="Rhea" id="RHEA:36683"/>
        <dbReference type="Rhea" id="RHEA-COMP:10131"/>
        <dbReference type="Rhea" id="RHEA-COMP:11032"/>
        <dbReference type="ChEBI" id="CHEBI:29950"/>
        <dbReference type="ChEBI" id="CHEBI:57287"/>
        <dbReference type="ChEBI" id="CHEBI:57379"/>
        <dbReference type="ChEBI" id="CHEBI:74151"/>
        <dbReference type="EC" id="2.3.1.225"/>
    </reaction>
</comment>
<proteinExistence type="inferred from homology"/>
<evidence type="ECO:0000256" key="6">
    <source>
        <dbReference type="ARBA" id="ARBA00023315"/>
    </source>
</evidence>
<feature type="transmembrane region" description="Helical" evidence="7">
    <location>
        <begin position="134"/>
        <end position="154"/>
    </location>
</feature>
<keyword evidence="11" id="KW-1185">Reference proteome</keyword>
<organism evidence="10 11">
    <name type="scientific">Tetraparma gracilis</name>
    <dbReference type="NCBI Taxonomy" id="2962635"/>
    <lineage>
        <taxon>Eukaryota</taxon>
        <taxon>Sar</taxon>
        <taxon>Stramenopiles</taxon>
        <taxon>Ochrophyta</taxon>
        <taxon>Bolidophyceae</taxon>
        <taxon>Parmales</taxon>
        <taxon>Triparmaceae</taxon>
        <taxon>Tetraparma</taxon>
    </lineage>
</organism>
<keyword evidence="2 7" id="KW-0808">Transferase</keyword>
<keyword evidence="4 7" id="KW-1133">Transmembrane helix</keyword>
<evidence type="ECO:0000259" key="9">
    <source>
        <dbReference type="Pfam" id="PF01529"/>
    </source>
</evidence>
<dbReference type="PANTHER" id="PTHR22883">
    <property type="entry name" value="ZINC FINGER DHHC DOMAIN CONTAINING PROTEIN"/>
    <property type="match status" value="1"/>
</dbReference>
<reference evidence="10 11" key="1">
    <citation type="journal article" date="2023" name="Commun. Biol.">
        <title>Genome analysis of Parmales, the sister group of diatoms, reveals the evolutionary specialization of diatoms from phago-mixotrophs to photoautotrophs.</title>
        <authorList>
            <person name="Ban H."/>
            <person name="Sato S."/>
            <person name="Yoshikawa S."/>
            <person name="Yamada K."/>
            <person name="Nakamura Y."/>
            <person name="Ichinomiya M."/>
            <person name="Sato N."/>
            <person name="Blanc-Mathieu R."/>
            <person name="Endo H."/>
            <person name="Kuwata A."/>
            <person name="Ogata H."/>
        </authorList>
    </citation>
    <scope>NUCLEOTIDE SEQUENCE [LARGE SCALE GENOMIC DNA]</scope>
</reference>
<dbReference type="Pfam" id="PF01529">
    <property type="entry name" value="DHHC"/>
    <property type="match status" value="1"/>
</dbReference>
<gene>
    <name evidence="10" type="ORF">TeGR_g5239</name>
</gene>
<evidence type="ECO:0000256" key="3">
    <source>
        <dbReference type="ARBA" id="ARBA00022692"/>
    </source>
</evidence>
<comment type="domain">
    <text evidence="7">The DHHC domain is required for palmitoyltransferase activity.</text>
</comment>
<dbReference type="Proteomes" id="UP001165060">
    <property type="component" value="Unassembled WGS sequence"/>
</dbReference>
<keyword evidence="3 7" id="KW-0812">Transmembrane</keyword>
<keyword evidence="5 7" id="KW-0472">Membrane</keyword>
<name>A0ABQ6MG15_9STRA</name>
<evidence type="ECO:0000256" key="7">
    <source>
        <dbReference type="RuleBase" id="RU079119"/>
    </source>
</evidence>
<comment type="similarity">
    <text evidence="7">Belongs to the DHHC palmitoyltransferase family.</text>
</comment>
<comment type="subcellular location">
    <subcellularLocation>
        <location evidence="1">Membrane</location>
        <topology evidence="1">Multi-pass membrane protein</topology>
    </subcellularLocation>
</comment>
<evidence type="ECO:0000313" key="11">
    <source>
        <dbReference type="Proteomes" id="UP001165060"/>
    </source>
</evidence>
<dbReference type="PROSITE" id="PS50216">
    <property type="entry name" value="DHHC"/>
    <property type="match status" value="1"/>
</dbReference>
<dbReference type="InterPro" id="IPR039859">
    <property type="entry name" value="PFA4/ZDH16/20/ERF2-like"/>
</dbReference>
<feature type="transmembrane region" description="Helical" evidence="7">
    <location>
        <begin position="104"/>
        <end position="128"/>
    </location>
</feature>
<evidence type="ECO:0000256" key="2">
    <source>
        <dbReference type="ARBA" id="ARBA00022679"/>
    </source>
</evidence>
<protein>
    <recommendedName>
        <fullName evidence="7">Palmitoyltransferase</fullName>
        <ecNumber evidence="7">2.3.1.225</ecNumber>
    </recommendedName>
</protein>